<dbReference type="Gene3D" id="3.30.40.10">
    <property type="entry name" value="Zinc/RING finger domain, C3HC4 (zinc finger)"/>
    <property type="match status" value="1"/>
</dbReference>
<keyword evidence="2 4" id="KW-0863">Zinc-finger</keyword>
<dbReference type="InterPro" id="IPR013083">
    <property type="entry name" value="Znf_RING/FYVE/PHD"/>
</dbReference>
<dbReference type="InterPro" id="IPR017907">
    <property type="entry name" value="Znf_RING_CS"/>
</dbReference>
<evidence type="ECO:0000313" key="8">
    <source>
        <dbReference type="Proteomes" id="UP000006514"/>
    </source>
</evidence>
<gene>
    <name evidence="7" type="ORF">AURDEDRAFT_178319</name>
</gene>
<organism evidence="7 8">
    <name type="scientific">Auricularia subglabra (strain TFB-10046 / SS5)</name>
    <name type="common">White-rot fungus</name>
    <name type="synonym">Auricularia delicata (strain TFB10046)</name>
    <dbReference type="NCBI Taxonomy" id="717982"/>
    <lineage>
        <taxon>Eukaryota</taxon>
        <taxon>Fungi</taxon>
        <taxon>Dikarya</taxon>
        <taxon>Basidiomycota</taxon>
        <taxon>Agaricomycotina</taxon>
        <taxon>Agaricomycetes</taxon>
        <taxon>Auriculariales</taxon>
        <taxon>Auriculariaceae</taxon>
        <taxon>Auricularia</taxon>
    </lineage>
</organism>
<evidence type="ECO:0000256" key="3">
    <source>
        <dbReference type="ARBA" id="ARBA00022833"/>
    </source>
</evidence>
<keyword evidence="8" id="KW-1185">Reference proteome</keyword>
<reference evidence="8" key="1">
    <citation type="journal article" date="2012" name="Science">
        <title>The Paleozoic origin of enzymatic lignin decomposition reconstructed from 31 fungal genomes.</title>
        <authorList>
            <person name="Floudas D."/>
            <person name="Binder M."/>
            <person name="Riley R."/>
            <person name="Barry K."/>
            <person name="Blanchette R.A."/>
            <person name="Henrissat B."/>
            <person name="Martinez A.T."/>
            <person name="Otillar R."/>
            <person name="Spatafora J.W."/>
            <person name="Yadav J.S."/>
            <person name="Aerts A."/>
            <person name="Benoit I."/>
            <person name="Boyd A."/>
            <person name="Carlson A."/>
            <person name="Copeland A."/>
            <person name="Coutinho P.M."/>
            <person name="de Vries R.P."/>
            <person name="Ferreira P."/>
            <person name="Findley K."/>
            <person name="Foster B."/>
            <person name="Gaskell J."/>
            <person name="Glotzer D."/>
            <person name="Gorecki P."/>
            <person name="Heitman J."/>
            <person name="Hesse C."/>
            <person name="Hori C."/>
            <person name="Igarashi K."/>
            <person name="Jurgens J.A."/>
            <person name="Kallen N."/>
            <person name="Kersten P."/>
            <person name="Kohler A."/>
            <person name="Kuees U."/>
            <person name="Kumar T.K.A."/>
            <person name="Kuo A."/>
            <person name="LaButti K."/>
            <person name="Larrondo L.F."/>
            <person name="Lindquist E."/>
            <person name="Ling A."/>
            <person name="Lombard V."/>
            <person name="Lucas S."/>
            <person name="Lundell T."/>
            <person name="Martin R."/>
            <person name="McLaughlin D.J."/>
            <person name="Morgenstern I."/>
            <person name="Morin E."/>
            <person name="Murat C."/>
            <person name="Nagy L.G."/>
            <person name="Nolan M."/>
            <person name="Ohm R.A."/>
            <person name="Patyshakuliyeva A."/>
            <person name="Rokas A."/>
            <person name="Ruiz-Duenas F.J."/>
            <person name="Sabat G."/>
            <person name="Salamov A."/>
            <person name="Samejima M."/>
            <person name="Schmutz J."/>
            <person name="Slot J.C."/>
            <person name="St John F."/>
            <person name="Stenlid J."/>
            <person name="Sun H."/>
            <person name="Sun S."/>
            <person name="Syed K."/>
            <person name="Tsang A."/>
            <person name="Wiebenga A."/>
            <person name="Young D."/>
            <person name="Pisabarro A."/>
            <person name="Eastwood D.C."/>
            <person name="Martin F."/>
            <person name="Cullen D."/>
            <person name="Grigoriev I.V."/>
            <person name="Hibbett D.S."/>
        </authorList>
    </citation>
    <scope>NUCLEOTIDE SEQUENCE [LARGE SCALE GENOMIC DNA]</scope>
    <source>
        <strain evidence="8">TFB10046</strain>
    </source>
</reference>
<dbReference type="OrthoDB" id="6333297at2759"/>
<dbReference type="AlphaFoldDB" id="J0WLE8"/>
<dbReference type="EMBL" id="JH688823">
    <property type="protein sequence ID" value="EJD32590.1"/>
    <property type="molecule type" value="Genomic_DNA"/>
</dbReference>
<dbReference type="PROSITE" id="PS00518">
    <property type="entry name" value="ZF_RING_1"/>
    <property type="match status" value="1"/>
</dbReference>
<feature type="region of interest" description="Disordered" evidence="5">
    <location>
        <begin position="203"/>
        <end position="223"/>
    </location>
</feature>
<proteinExistence type="predicted"/>
<evidence type="ECO:0000256" key="2">
    <source>
        <dbReference type="ARBA" id="ARBA00022771"/>
    </source>
</evidence>
<name>J0WLE8_AURST</name>
<sequence>MIMGDHPEIASLRHLLCLSQQENAELRLQIKANKVTARRGTKPRGALDNNGTQQTLKAVHSLLQAYHALLQEHAKNTKALEQVIHSVKCGICLEVRPTAYSLADCGHAYCHGCIQRQLLNRLECPLCGEAVRSKVVVNRLAAHVAEALAGFVSVVEYEADEISVPRHRPNADADGWIESSTDPAALARINFVREQLALYGVRSAGSTSDDGMDSAPDGMDVEE</sequence>
<protein>
    <recommendedName>
        <fullName evidence="6">RING-type domain-containing protein</fullName>
    </recommendedName>
</protein>
<dbReference type="PANTHER" id="PTHR12109">
    <property type="entry name" value="RING FINGER PROTEIN 141-RELATED"/>
    <property type="match status" value="1"/>
</dbReference>
<evidence type="ECO:0000256" key="4">
    <source>
        <dbReference type="PROSITE-ProRule" id="PRU00175"/>
    </source>
</evidence>
<dbReference type="InterPro" id="IPR001841">
    <property type="entry name" value="Znf_RING"/>
</dbReference>
<dbReference type="InterPro" id="IPR047126">
    <property type="entry name" value="RNF141-like"/>
</dbReference>
<dbReference type="SMART" id="SM00184">
    <property type="entry name" value="RING"/>
    <property type="match status" value="1"/>
</dbReference>
<dbReference type="Proteomes" id="UP000006514">
    <property type="component" value="Unassembled WGS sequence"/>
</dbReference>
<dbReference type="PROSITE" id="PS50089">
    <property type="entry name" value="ZF_RING_2"/>
    <property type="match status" value="1"/>
</dbReference>
<evidence type="ECO:0000256" key="5">
    <source>
        <dbReference type="SAM" id="MobiDB-lite"/>
    </source>
</evidence>
<dbReference type="SUPFAM" id="SSF57850">
    <property type="entry name" value="RING/U-box"/>
    <property type="match status" value="1"/>
</dbReference>
<feature type="domain" description="RING-type" evidence="6">
    <location>
        <begin position="89"/>
        <end position="127"/>
    </location>
</feature>
<dbReference type="KEGG" id="adl:AURDEDRAFT_178319"/>
<dbReference type="GO" id="GO:0008270">
    <property type="term" value="F:zinc ion binding"/>
    <property type="evidence" value="ECO:0007669"/>
    <property type="project" value="UniProtKB-KW"/>
</dbReference>
<keyword evidence="1" id="KW-0479">Metal-binding</keyword>
<keyword evidence="3" id="KW-0862">Zinc</keyword>
<evidence type="ECO:0000313" key="7">
    <source>
        <dbReference type="EMBL" id="EJD32590.1"/>
    </source>
</evidence>
<dbReference type="Pfam" id="PF13923">
    <property type="entry name" value="zf-C3HC4_2"/>
    <property type="match status" value="1"/>
</dbReference>
<evidence type="ECO:0000259" key="6">
    <source>
        <dbReference type="PROSITE" id="PS50089"/>
    </source>
</evidence>
<accession>J0WLE8</accession>
<evidence type="ECO:0000256" key="1">
    <source>
        <dbReference type="ARBA" id="ARBA00022723"/>
    </source>
</evidence>
<dbReference type="InParanoid" id="J0WLE8"/>